<dbReference type="PANTHER" id="PTHR22604:SF105">
    <property type="entry name" value="TRANS-1,2-DIHYDROBENZENE-1,2-DIOL DEHYDROGENASE"/>
    <property type="match status" value="1"/>
</dbReference>
<dbReference type="InterPro" id="IPR036291">
    <property type="entry name" value="NAD(P)-bd_dom_sf"/>
</dbReference>
<protein>
    <submittedName>
        <fullName evidence="6">Putative oxidoreductase</fullName>
    </submittedName>
</protein>
<feature type="domain" description="Gfo/Idh/MocA-like oxidoreductase N-terminal" evidence="4">
    <location>
        <begin position="21"/>
        <end position="137"/>
    </location>
</feature>
<evidence type="ECO:0000313" key="6">
    <source>
        <dbReference type="EMBL" id="GAB96398.1"/>
    </source>
</evidence>
<evidence type="ECO:0000259" key="5">
    <source>
        <dbReference type="Pfam" id="PF22725"/>
    </source>
</evidence>
<dbReference type="InterPro" id="IPR000683">
    <property type="entry name" value="Gfo/Idh/MocA-like_OxRdtase_N"/>
</dbReference>
<dbReference type="AlphaFoldDB" id="K6VJK6"/>
<dbReference type="eggNOG" id="COG0673">
    <property type="taxonomic scope" value="Bacteria"/>
</dbReference>
<keyword evidence="7" id="KW-1185">Reference proteome</keyword>
<dbReference type="OrthoDB" id="9815825at2"/>
<sequence>MALPDALPAPRVPDPMTAPSLRWGILGTGWIADKFTQALQAHTRQKVVAVGSRSQSGADRFAQRFDLPAAVGSYDDLVQRDDVDVIYVATPHNHHHEDALRAIGAGKHVLVEKPIALNAAQARDIAAAAARADVMAMEALWTMFLPKFDIVRQLLANGVLGRIHTVFADHGQHFEGDHRILRRDLAGGPTLDLLTYPVAFANWVLGAPREVLARTTWTPNGEVTGQTSVLLMQDDGAQAMLHSSVLSRTPTAAAICGEDAMIAFDPDFYVPAGFTVSDNAGASLRHDEPEVAHTGGLHYQAAQLAWCIAAGERSCTIRPLEESIQTMVILDEARRQIGEIYPEEQ</sequence>
<dbReference type="InterPro" id="IPR055170">
    <property type="entry name" value="GFO_IDH_MocA-like_dom"/>
</dbReference>
<comment type="caution">
    <text evidence="6">The sequence shown here is derived from an EMBL/GenBank/DDBJ whole genome shotgun (WGS) entry which is preliminary data.</text>
</comment>
<evidence type="ECO:0000256" key="1">
    <source>
        <dbReference type="ARBA" id="ARBA00010928"/>
    </source>
</evidence>
<feature type="domain" description="GFO/IDH/MocA-like oxidoreductase" evidence="5">
    <location>
        <begin position="151"/>
        <end position="262"/>
    </location>
</feature>
<comment type="similarity">
    <text evidence="1">Belongs to the Gfo/Idh/MocA family.</text>
</comment>
<gene>
    <name evidence="6" type="ORF">KILIM_037_00170</name>
</gene>
<dbReference type="Gene3D" id="3.40.50.720">
    <property type="entry name" value="NAD(P)-binding Rossmann-like Domain"/>
    <property type="match status" value="1"/>
</dbReference>
<keyword evidence="3" id="KW-0520">NAD</keyword>
<evidence type="ECO:0000313" key="7">
    <source>
        <dbReference type="Proteomes" id="UP000008366"/>
    </source>
</evidence>
<dbReference type="EMBL" id="BAHD01000037">
    <property type="protein sequence ID" value="GAB96398.1"/>
    <property type="molecule type" value="Genomic_DNA"/>
</dbReference>
<dbReference type="Gene3D" id="3.30.360.10">
    <property type="entry name" value="Dihydrodipicolinate Reductase, domain 2"/>
    <property type="match status" value="1"/>
</dbReference>
<keyword evidence="2" id="KW-0560">Oxidoreductase</keyword>
<organism evidence="6 7">
    <name type="scientific">Kineosphaera limosa NBRC 100340</name>
    <dbReference type="NCBI Taxonomy" id="1184609"/>
    <lineage>
        <taxon>Bacteria</taxon>
        <taxon>Bacillati</taxon>
        <taxon>Actinomycetota</taxon>
        <taxon>Actinomycetes</taxon>
        <taxon>Micrococcales</taxon>
        <taxon>Dermatophilaceae</taxon>
        <taxon>Kineosphaera</taxon>
    </lineage>
</organism>
<dbReference type="Pfam" id="PF22725">
    <property type="entry name" value="GFO_IDH_MocA_C3"/>
    <property type="match status" value="1"/>
</dbReference>
<evidence type="ECO:0000259" key="4">
    <source>
        <dbReference type="Pfam" id="PF01408"/>
    </source>
</evidence>
<proteinExistence type="inferred from homology"/>
<dbReference type="RefSeq" id="WP_006592930.1">
    <property type="nucleotide sequence ID" value="NZ_BAHD01000037.1"/>
</dbReference>
<dbReference type="GO" id="GO:0000166">
    <property type="term" value="F:nucleotide binding"/>
    <property type="evidence" value="ECO:0007669"/>
    <property type="project" value="InterPro"/>
</dbReference>
<dbReference type="PANTHER" id="PTHR22604">
    <property type="entry name" value="OXIDOREDUCTASES"/>
    <property type="match status" value="1"/>
</dbReference>
<dbReference type="InterPro" id="IPR050984">
    <property type="entry name" value="Gfo/Idh/MocA_domain"/>
</dbReference>
<dbReference type="SUPFAM" id="SSF51735">
    <property type="entry name" value="NAD(P)-binding Rossmann-fold domains"/>
    <property type="match status" value="1"/>
</dbReference>
<name>K6VJK6_9MICO</name>
<dbReference type="GO" id="GO:0016491">
    <property type="term" value="F:oxidoreductase activity"/>
    <property type="evidence" value="ECO:0007669"/>
    <property type="project" value="UniProtKB-KW"/>
</dbReference>
<evidence type="ECO:0000256" key="2">
    <source>
        <dbReference type="ARBA" id="ARBA00023002"/>
    </source>
</evidence>
<reference evidence="6 7" key="1">
    <citation type="submission" date="2012-08" db="EMBL/GenBank/DDBJ databases">
        <title>Whole genome shotgun sequence of Kineosphaera limosa NBRC 100340.</title>
        <authorList>
            <person name="Yoshida I."/>
            <person name="Isaki S."/>
            <person name="Hosoyama A."/>
            <person name="Tsuchikane K."/>
            <person name="Katsumata H."/>
            <person name="Ando Y."/>
            <person name="Ohji S."/>
            <person name="Hamada M."/>
            <person name="Tamura T."/>
            <person name="Yamazoe A."/>
            <person name="Yamazaki S."/>
            <person name="Fujita N."/>
        </authorList>
    </citation>
    <scope>NUCLEOTIDE SEQUENCE [LARGE SCALE GENOMIC DNA]</scope>
    <source>
        <strain evidence="6 7">NBRC 100340</strain>
    </source>
</reference>
<dbReference type="Proteomes" id="UP000008366">
    <property type="component" value="Unassembled WGS sequence"/>
</dbReference>
<evidence type="ECO:0000256" key="3">
    <source>
        <dbReference type="ARBA" id="ARBA00023027"/>
    </source>
</evidence>
<dbReference type="Pfam" id="PF01408">
    <property type="entry name" value="GFO_IDH_MocA"/>
    <property type="match status" value="1"/>
</dbReference>
<accession>K6VJK6</accession>
<dbReference type="STRING" id="1184609.KILIM_037_00170"/>
<dbReference type="SUPFAM" id="SSF55347">
    <property type="entry name" value="Glyceraldehyde-3-phosphate dehydrogenase-like, C-terminal domain"/>
    <property type="match status" value="1"/>
</dbReference>